<accession>A0A8X6VIZ0</accession>
<keyword evidence="3" id="KW-1185">Reference proteome</keyword>
<proteinExistence type="predicted"/>
<name>A0A8X6VIZ0_TRICX</name>
<sequence length="78" mass="8601">MGATAKHSLGKREQLKRKRTTALPFSEEHVLVPLNLSQLKRPPVGVVCRLRETVRAQVSSSSLDHGSKLRSPSPKAFV</sequence>
<gene>
    <name evidence="2" type="ORF">TNCV_4827431</name>
</gene>
<protein>
    <submittedName>
        <fullName evidence="2">Uncharacterized protein</fullName>
    </submittedName>
</protein>
<feature type="region of interest" description="Disordered" evidence="1">
    <location>
        <begin position="57"/>
        <end position="78"/>
    </location>
</feature>
<evidence type="ECO:0000313" key="2">
    <source>
        <dbReference type="EMBL" id="GFY14539.1"/>
    </source>
</evidence>
<dbReference type="Proteomes" id="UP000887159">
    <property type="component" value="Unassembled WGS sequence"/>
</dbReference>
<evidence type="ECO:0000313" key="3">
    <source>
        <dbReference type="Proteomes" id="UP000887159"/>
    </source>
</evidence>
<comment type="caution">
    <text evidence="2">The sequence shown here is derived from an EMBL/GenBank/DDBJ whole genome shotgun (WGS) entry which is preliminary data.</text>
</comment>
<organism evidence="2 3">
    <name type="scientific">Trichonephila clavipes</name>
    <name type="common">Golden silk orbweaver</name>
    <name type="synonym">Nephila clavipes</name>
    <dbReference type="NCBI Taxonomy" id="2585209"/>
    <lineage>
        <taxon>Eukaryota</taxon>
        <taxon>Metazoa</taxon>
        <taxon>Ecdysozoa</taxon>
        <taxon>Arthropoda</taxon>
        <taxon>Chelicerata</taxon>
        <taxon>Arachnida</taxon>
        <taxon>Araneae</taxon>
        <taxon>Araneomorphae</taxon>
        <taxon>Entelegynae</taxon>
        <taxon>Araneoidea</taxon>
        <taxon>Nephilidae</taxon>
        <taxon>Trichonephila</taxon>
    </lineage>
</organism>
<evidence type="ECO:0000256" key="1">
    <source>
        <dbReference type="SAM" id="MobiDB-lite"/>
    </source>
</evidence>
<dbReference type="EMBL" id="BMAU01021330">
    <property type="protein sequence ID" value="GFY14539.1"/>
    <property type="molecule type" value="Genomic_DNA"/>
</dbReference>
<feature type="region of interest" description="Disordered" evidence="1">
    <location>
        <begin position="1"/>
        <end position="20"/>
    </location>
</feature>
<dbReference type="AlphaFoldDB" id="A0A8X6VIZ0"/>
<reference evidence="2" key="1">
    <citation type="submission" date="2020-08" db="EMBL/GenBank/DDBJ databases">
        <title>Multicomponent nature underlies the extraordinary mechanical properties of spider dragline silk.</title>
        <authorList>
            <person name="Kono N."/>
            <person name="Nakamura H."/>
            <person name="Mori M."/>
            <person name="Yoshida Y."/>
            <person name="Ohtoshi R."/>
            <person name="Malay A.D."/>
            <person name="Moran D.A.P."/>
            <person name="Tomita M."/>
            <person name="Numata K."/>
            <person name="Arakawa K."/>
        </authorList>
    </citation>
    <scope>NUCLEOTIDE SEQUENCE</scope>
</reference>